<gene>
    <name evidence="1" type="ORF">QFC19_006219</name>
</gene>
<evidence type="ECO:0000313" key="2">
    <source>
        <dbReference type="Proteomes" id="UP001241377"/>
    </source>
</evidence>
<evidence type="ECO:0000313" key="1">
    <source>
        <dbReference type="EMBL" id="KAJ9098881.1"/>
    </source>
</evidence>
<sequence>MSQDNGTDFNMEADDGLPASFGKIPKVFLPATCCSFSHPAPLRRGDACLFCRKRKLRCDALKPSCNQCIKAKRESCEYDHGKPKSKVKILEAKIGKHRLYLGSVVMLYSTKSIHKCQQPNCFFILAQLESQLSNPQQGPSGYQGTSEQGFQQPMNGAYLGSMNHGYDNMTTYASGTYNTAYAHPPFNLGLPYASDVSPNRPLFQSTPSGELSGTPGYMQQRCQMDSIQLRSGVNLTTPNTSNDIAEDSGPSPGTSQMRPPSTMAESWNPTYKPPTVNMESSSSGNPSVNFEPLIPENSGNQELNALGSDFIDEFRKTITPTHPLYVPGLSEADLLQAKGILEAADAGQALTGMTPQTQCLMDTLFGAMRPLTPHGGISTWATGLMQSPEARQDEGETGPRHCPGTNSTTPSFDFSTLDPTIESVTGSVDLFNLNILSAWPVDKRTPQERLQPRLPTDVALPNSLPDSAVYRPIACVRNMGDPSSASEYNLSAGWYDPLDLPQQARDELLRIFFDTATVYMLGMNIARFKTRLTLPANKRPHPCWLYGMYLYAARYSDDPAIRNLEGHFYEIANTQFEIALQNADRLLDAIRGAHLVSVYCYSRGKYLQAWVCTGKVVRLSMAAGLHAIESNNFVPPTPVGDRDFDRPNYRGTANNFWAIPPPEDPVDLSERINTFWMVWYLDRAGSIAMRWPAGLDVRDVNTPFPASTPDHTTFDMPPVYDEYLRDLLKGVNKGVVPGIPIWSMLTRAMALLHAVALSVRTPCIRQDGSFETSGGSSTGAPEEPRLRFQNPEDFRKLDKAIAAFVDSFPSELQDPVRRKSGKKAVDIFIISLHSFVACAQMWLHDSEDWRYENPEALEAARRVLTLGRLIPEDRLSKLDLYLPMFWAWAGKVLIRELRRLEDTGEYLTLEAELDMMVERLKSLGKSVGLADLQAERVQQWREANDSDGEADANRPTNKSRP</sequence>
<organism evidence="1 2">
    <name type="scientific">Naganishia cerealis</name>
    <dbReference type="NCBI Taxonomy" id="610337"/>
    <lineage>
        <taxon>Eukaryota</taxon>
        <taxon>Fungi</taxon>
        <taxon>Dikarya</taxon>
        <taxon>Basidiomycota</taxon>
        <taxon>Agaricomycotina</taxon>
        <taxon>Tremellomycetes</taxon>
        <taxon>Filobasidiales</taxon>
        <taxon>Filobasidiaceae</taxon>
        <taxon>Naganishia</taxon>
    </lineage>
</organism>
<dbReference type="EMBL" id="JASBWR010000073">
    <property type="protein sequence ID" value="KAJ9098881.1"/>
    <property type="molecule type" value="Genomic_DNA"/>
</dbReference>
<proteinExistence type="predicted"/>
<keyword evidence="2" id="KW-1185">Reference proteome</keyword>
<dbReference type="Proteomes" id="UP001241377">
    <property type="component" value="Unassembled WGS sequence"/>
</dbReference>
<protein>
    <submittedName>
        <fullName evidence="1">Uncharacterized protein</fullName>
    </submittedName>
</protein>
<reference evidence="1" key="1">
    <citation type="submission" date="2023-04" db="EMBL/GenBank/DDBJ databases">
        <title>Draft Genome sequencing of Naganishia species isolated from polar environments using Oxford Nanopore Technology.</title>
        <authorList>
            <person name="Leo P."/>
            <person name="Venkateswaran K."/>
        </authorList>
    </citation>
    <scope>NUCLEOTIDE SEQUENCE</scope>
    <source>
        <strain evidence="1">MNA-CCFEE 5261</strain>
    </source>
</reference>
<comment type="caution">
    <text evidence="1">The sequence shown here is derived from an EMBL/GenBank/DDBJ whole genome shotgun (WGS) entry which is preliminary data.</text>
</comment>
<name>A0ACC2VJ82_9TREE</name>
<accession>A0ACC2VJ82</accession>